<accession>M1BZF4</accession>
<keyword evidence="4" id="KW-1133">Transmembrane helix</keyword>
<keyword evidence="4" id="KW-0472">Membrane</keyword>
<dbReference type="PaxDb" id="4113-PGSC0003DMT400056433"/>
<evidence type="ECO:0000313" key="6">
    <source>
        <dbReference type="Proteomes" id="UP000011115"/>
    </source>
</evidence>
<dbReference type="EC" id="2.5.1.32" evidence="2"/>
<protein>
    <recommendedName>
        <fullName evidence="2">15-cis-phytoene synthase</fullName>
        <ecNumber evidence="2">2.5.1.32</ecNumber>
    </recommendedName>
</protein>
<name>M1BZF4_SOLTU</name>
<reference evidence="6" key="1">
    <citation type="journal article" date="2011" name="Nature">
        <title>Genome sequence and analysis of the tuber crop potato.</title>
        <authorList>
            <consortium name="The Potato Genome Sequencing Consortium"/>
        </authorList>
    </citation>
    <scope>NUCLEOTIDE SEQUENCE [LARGE SCALE GENOMIC DNA]</scope>
    <source>
        <strain evidence="6">cv. DM1-3 516 R44</strain>
    </source>
</reference>
<dbReference type="InParanoid" id="M1BZF4"/>
<dbReference type="Pfam" id="PF00494">
    <property type="entry name" value="SQS_PSY"/>
    <property type="match status" value="1"/>
</dbReference>
<dbReference type="HOGENOM" id="CLU_1663776_0_0_1"/>
<dbReference type="Gene3D" id="1.10.600.10">
    <property type="entry name" value="Farnesyl Diphosphate Synthase"/>
    <property type="match status" value="2"/>
</dbReference>
<evidence type="ECO:0000313" key="5">
    <source>
        <dbReference type="EnsemblPlants" id="PGSC0003DMT400056433"/>
    </source>
</evidence>
<dbReference type="InterPro" id="IPR008949">
    <property type="entry name" value="Isoprenoid_synthase_dom_sf"/>
</dbReference>
<evidence type="ECO:0000256" key="4">
    <source>
        <dbReference type="SAM" id="Phobius"/>
    </source>
</evidence>
<sequence>MVEGMRMDLWKSRYINFDELYIFCYYVAGTVGMMSVPIMGIAPESKATTMSKDELTKSGLSDEDIFAGRVTDKWRIFMKKQIQRARKFFDEAGKGVIELSSATRWPNKKESCYLTKSPFKAGVPEYWMLISSPWEMEVIKFEGSPVVNLISLKWMMKSF</sequence>
<comment type="catalytic activity">
    <reaction evidence="1">
        <text>2 (2E,6E,10E)-geranylgeranyl diphosphate = 15-cis-phytoene + 2 diphosphate</text>
        <dbReference type="Rhea" id="RHEA:34475"/>
        <dbReference type="ChEBI" id="CHEBI:27787"/>
        <dbReference type="ChEBI" id="CHEBI:33019"/>
        <dbReference type="ChEBI" id="CHEBI:58756"/>
        <dbReference type="EC" id="2.5.1.32"/>
    </reaction>
</comment>
<dbReference type="Gramene" id="PGSC0003DMT400056433">
    <property type="protein sequence ID" value="PGSC0003DMT400056433"/>
    <property type="gene ID" value="PGSC0003DMG400021926"/>
</dbReference>
<dbReference type="Proteomes" id="UP000011115">
    <property type="component" value="Unassembled WGS sequence"/>
</dbReference>
<feature type="transmembrane region" description="Helical" evidence="4">
    <location>
        <begin position="20"/>
        <end position="42"/>
    </location>
</feature>
<dbReference type="eggNOG" id="KOG1459">
    <property type="taxonomic scope" value="Eukaryota"/>
</dbReference>
<organism evidence="5 6">
    <name type="scientific">Solanum tuberosum</name>
    <name type="common">Potato</name>
    <dbReference type="NCBI Taxonomy" id="4113"/>
    <lineage>
        <taxon>Eukaryota</taxon>
        <taxon>Viridiplantae</taxon>
        <taxon>Streptophyta</taxon>
        <taxon>Embryophyta</taxon>
        <taxon>Tracheophyta</taxon>
        <taxon>Spermatophyta</taxon>
        <taxon>Magnoliopsida</taxon>
        <taxon>eudicotyledons</taxon>
        <taxon>Gunneridae</taxon>
        <taxon>Pentapetalae</taxon>
        <taxon>asterids</taxon>
        <taxon>lamiids</taxon>
        <taxon>Solanales</taxon>
        <taxon>Solanaceae</taxon>
        <taxon>Solanoideae</taxon>
        <taxon>Solaneae</taxon>
        <taxon>Solanum</taxon>
    </lineage>
</organism>
<evidence type="ECO:0000256" key="1">
    <source>
        <dbReference type="ARBA" id="ARBA00001805"/>
    </source>
</evidence>
<proteinExistence type="predicted"/>
<dbReference type="AlphaFoldDB" id="M1BZF4"/>
<dbReference type="PANTHER" id="PTHR31480">
    <property type="entry name" value="BIFUNCTIONAL LYCOPENE CYCLASE/PHYTOENE SYNTHASE"/>
    <property type="match status" value="1"/>
</dbReference>
<dbReference type="GO" id="GO:0016117">
    <property type="term" value="P:carotenoid biosynthetic process"/>
    <property type="evidence" value="ECO:0000318"/>
    <property type="project" value="GO_Central"/>
</dbReference>
<reference evidence="5" key="2">
    <citation type="submission" date="2015-06" db="UniProtKB">
        <authorList>
            <consortium name="EnsemblPlants"/>
        </authorList>
    </citation>
    <scope>IDENTIFICATION</scope>
    <source>
        <strain evidence="5">DM1-3 516 R44</strain>
    </source>
</reference>
<dbReference type="EnsemblPlants" id="PGSC0003DMT400056433">
    <property type="protein sequence ID" value="PGSC0003DMT400056433"/>
    <property type="gene ID" value="PGSC0003DMG400021926"/>
</dbReference>
<dbReference type="InterPro" id="IPR002060">
    <property type="entry name" value="Squ/phyt_synthse"/>
</dbReference>
<dbReference type="STRING" id="4113.M1BZF4"/>
<evidence type="ECO:0000256" key="3">
    <source>
        <dbReference type="ARBA" id="ARBA00022746"/>
    </source>
</evidence>
<evidence type="ECO:0000256" key="2">
    <source>
        <dbReference type="ARBA" id="ARBA00012396"/>
    </source>
</evidence>
<keyword evidence="4" id="KW-0812">Transmembrane</keyword>
<dbReference type="SUPFAM" id="SSF48576">
    <property type="entry name" value="Terpenoid synthases"/>
    <property type="match status" value="1"/>
</dbReference>
<keyword evidence="6" id="KW-1185">Reference proteome</keyword>
<dbReference type="GO" id="GO:0046905">
    <property type="term" value="F:15-cis-phytoene synthase activity"/>
    <property type="evidence" value="ECO:0000318"/>
    <property type="project" value="GO_Central"/>
</dbReference>
<keyword evidence="3" id="KW-0125">Carotenoid biosynthesis</keyword>